<dbReference type="GO" id="GO:0006146">
    <property type="term" value="P:adenine catabolic process"/>
    <property type="evidence" value="ECO:0007669"/>
    <property type="project" value="TreeGrafter"/>
</dbReference>
<dbReference type="GO" id="GO:0000034">
    <property type="term" value="F:adenine deaminase activity"/>
    <property type="evidence" value="ECO:0007669"/>
    <property type="project" value="TreeGrafter"/>
</dbReference>
<evidence type="ECO:0000259" key="5">
    <source>
        <dbReference type="Pfam" id="PF00962"/>
    </source>
</evidence>
<dbReference type="InterPro" id="IPR001365">
    <property type="entry name" value="A_deaminase_dom"/>
</dbReference>
<gene>
    <name evidence="6" type="ORF">VFPPC_01360</name>
</gene>
<dbReference type="GeneID" id="28845196"/>
<evidence type="ECO:0000256" key="1">
    <source>
        <dbReference type="ARBA" id="ARBA00001947"/>
    </source>
</evidence>
<accession>A0A179G971</accession>
<comment type="caution">
    <text evidence="6">The sequence shown here is derived from an EMBL/GenBank/DDBJ whole genome shotgun (WGS) entry which is preliminary data.</text>
</comment>
<comment type="cofactor">
    <cofactor evidence="1">
        <name>Zn(2+)</name>
        <dbReference type="ChEBI" id="CHEBI:29105"/>
    </cofactor>
</comment>
<dbReference type="OrthoDB" id="272271at2759"/>
<keyword evidence="2" id="KW-0479">Metal-binding</keyword>
<proteinExistence type="predicted"/>
<dbReference type="STRING" id="1380566.A0A179G971"/>
<name>A0A179G971_METCM</name>
<dbReference type="Proteomes" id="UP000078397">
    <property type="component" value="Unassembled WGS sequence"/>
</dbReference>
<dbReference type="PANTHER" id="PTHR43114:SF7">
    <property type="entry name" value="ADENOSINE DEAMINASE DOMAIN-CONTAINING PROTEIN"/>
    <property type="match status" value="1"/>
</dbReference>
<feature type="region of interest" description="Disordered" evidence="4">
    <location>
        <begin position="1"/>
        <end position="25"/>
    </location>
</feature>
<reference evidence="6 7" key="1">
    <citation type="journal article" date="2016" name="PLoS Pathog.">
        <title>Biosynthesis of antibiotic leucinostatins in bio-control fungus Purpureocillium lilacinum and their inhibition on phytophthora revealed by genome mining.</title>
        <authorList>
            <person name="Wang G."/>
            <person name="Liu Z."/>
            <person name="Lin R."/>
            <person name="Li E."/>
            <person name="Mao Z."/>
            <person name="Ling J."/>
            <person name="Yang Y."/>
            <person name="Yin W.B."/>
            <person name="Xie B."/>
        </authorList>
    </citation>
    <scope>NUCLEOTIDE SEQUENCE [LARGE SCALE GENOMIC DNA]</scope>
    <source>
        <strain evidence="6">170</strain>
    </source>
</reference>
<feature type="domain" description="Adenosine deaminase" evidence="5">
    <location>
        <begin position="49"/>
        <end position="388"/>
    </location>
</feature>
<evidence type="ECO:0000313" key="7">
    <source>
        <dbReference type="Proteomes" id="UP000078397"/>
    </source>
</evidence>
<dbReference type="PANTHER" id="PTHR43114">
    <property type="entry name" value="ADENINE DEAMINASE"/>
    <property type="match status" value="1"/>
</dbReference>
<dbReference type="KEGG" id="pchm:VFPPC_01360"/>
<dbReference type="EMBL" id="LSBJ02000001">
    <property type="protein sequence ID" value="OAQ73709.1"/>
    <property type="molecule type" value="Genomic_DNA"/>
</dbReference>
<sequence>MLEDFETSSLHRTLPTNMSIRPGQLSQQARQALRKEFASTNDDLILQVPKVELHVHIEGTLTPELRWKLAQRRGIKPRFGDSNTQFSTVEDLKTAYANVVSSAQLRSLEQTGHLVTFFQAYYSGFDLLQTKEDFYDLAWNYFHRAAELNVRYCEPFFDPQGHVGRGVSWDDMMDGFRAAQDKAVQSSWIMCFLRDQSPDSAMDCYTAALKYKDMIVGIGLDSNEHNRPPSLFDELYTLARKDGFKLTAHCDVGVKNTHEHIRQVASTIAGTGLDRIDHGLNAADDPILVDLIARRGLSMTICPWAYLRRETYASIAERLRILVAAGIRICISSDDPPYMDDSWVTHNMLLARKMCGLTDTEVLKMVRDSVSMSWASDEVKRAILKEIGDIVG</sequence>
<dbReference type="NCBIfam" id="TIGR01430">
    <property type="entry name" value="aden_deam"/>
    <property type="match status" value="1"/>
</dbReference>
<dbReference type="Gene3D" id="3.20.20.140">
    <property type="entry name" value="Metal-dependent hydrolases"/>
    <property type="match status" value="1"/>
</dbReference>
<dbReference type="Pfam" id="PF00962">
    <property type="entry name" value="A_deaminase"/>
    <property type="match status" value="1"/>
</dbReference>
<evidence type="ECO:0000313" key="6">
    <source>
        <dbReference type="EMBL" id="OAQ73709.1"/>
    </source>
</evidence>
<dbReference type="GO" id="GO:0043103">
    <property type="term" value="P:hypoxanthine salvage"/>
    <property type="evidence" value="ECO:0007669"/>
    <property type="project" value="TreeGrafter"/>
</dbReference>
<dbReference type="InterPro" id="IPR032466">
    <property type="entry name" value="Metal_Hydrolase"/>
</dbReference>
<dbReference type="SUPFAM" id="SSF51556">
    <property type="entry name" value="Metallo-dependent hydrolases"/>
    <property type="match status" value="1"/>
</dbReference>
<organism evidence="6 7">
    <name type="scientific">Pochonia chlamydosporia 170</name>
    <dbReference type="NCBI Taxonomy" id="1380566"/>
    <lineage>
        <taxon>Eukaryota</taxon>
        <taxon>Fungi</taxon>
        <taxon>Dikarya</taxon>
        <taxon>Ascomycota</taxon>
        <taxon>Pezizomycotina</taxon>
        <taxon>Sordariomycetes</taxon>
        <taxon>Hypocreomycetidae</taxon>
        <taxon>Hypocreales</taxon>
        <taxon>Clavicipitaceae</taxon>
        <taxon>Pochonia</taxon>
    </lineage>
</organism>
<dbReference type="GO" id="GO:0005829">
    <property type="term" value="C:cytosol"/>
    <property type="evidence" value="ECO:0007669"/>
    <property type="project" value="TreeGrafter"/>
</dbReference>
<dbReference type="GO" id="GO:0046872">
    <property type="term" value="F:metal ion binding"/>
    <property type="evidence" value="ECO:0007669"/>
    <property type="project" value="UniProtKB-KW"/>
</dbReference>
<evidence type="ECO:0000256" key="2">
    <source>
        <dbReference type="ARBA" id="ARBA00022723"/>
    </source>
</evidence>
<dbReference type="InterPro" id="IPR006330">
    <property type="entry name" value="Ado/ade_deaminase"/>
</dbReference>
<evidence type="ECO:0000256" key="4">
    <source>
        <dbReference type="SAM" id="MobiDB-lite"/>
    </source>
</evidence>
<feature type="compositionally biased region" description="Polar residues" evidence="4">
    <location>
        <begin position="7"/>
        <end position="25"/>
    </location>
</feature>
<protein>
    <submittedName>
        <fullName evidence="6">Adenosine deaminase</fullName>
    </submittedName>
</protein>
<keyword evidence="3" id="KW-0378">Hydrolase</keyword>
<dbReference type="AlphaFoldDB" id="A0A179G971"/>
<dbReference type="RefSeq" id="XP_018149792.1">
    <property type="nucleotide sequence ID" value="XM_018281202.1"/>
</dbReference>
<evidence type="ECO:0000256" key="3">
    <source>
        <dbReference type="ARBA" id="ARBA00022801"/>
    </source>
</evidence>
<keyword evidence="7" id="KW-1185">Reference proteome</keyword>